<name>A0ABY4RI98_9BACL</name>
<evidence type="ECO:0000259" key="8">
    <source>
        <dbReference type="SMART" id="SM00986"/>
    </source>
</evidence>
<keyword evidence="7" id="KW-0234">DNA repair</keyword>
<dbReference type="Gene3D" id="3.40.470.10">
    <property type="entry name" value="Uracil-DNA glycosylase-like domain"/>
    <property type="match status" value="1"/>
</dbReference>
<dbReference type="EMBL" id="CP027059">
    <property type="protein sequence ID" value="UQZ81238.1"/>
    <property type="molecule type" value="Genomic_DNA"/>
</dbReference>
<dbReference type="SMART" id="SM00987">
    <property type="entry name" value="UreE_C"/>
    <property type="match status" value="1"/>
</dbReference>
<proteinExistence type="predicted"/>
<evidence type="ECO:0000256" key="5">
    <source>
        <dbReference type="ARBA" id="ARBA00023004"/>
    </source>
</evidence>
<reference evidence="9" key="1">
    <citation type="submission" date="2018-02" db="EMBL/GenBank/DDBJ databases">
        <authorList>
            <person name="Kim S.-K."/>
            <person name="Jung H.-I."/>
            <person name="Lee S.-W."/>
        </authorList>
    </citation>
    <scope>NUCLEOTIDE SEQUENCE</scope>
    <source>
        <strain evidence="9">SK3146</strain>
    </source>
</reference>
<dbReference type="InterPro" id="IPR036895">
    <property type="entry name" value="Uracil-DNA_glycosylase-like_sf"/>
</dbReference>
<keyword evidence="2" id="KW-0479">Metal-binding</keyword>
<dbReference type="PANTHER" id="PTHR33693:SF1">
    <property type="entry name" value="TYPE-4 URACIL-DNA GLYCOSYLASE"/>
    <property type="match status" value="1"/>
</dbReference>
<dbReference type="Proteomes" id="UP001057134">
    <property type="component" value="Chromosome"/>
</dbReference>
<keyword evidence="10" id="KW-1185">Reference proteome</keyword>
<dbReference type="InterPro" id="IPR005122">
    <property type="entry name" value="Uracil-DNA_glycosylase-like"/>
</dbReference>
<evidence type="ECO:0000256" key="2">
    <source>
        <dbReference type="ARBA" id="ARBA00022723"/>
    </source>
</evidence>
<evidence type="ECO:0000256" key="1">
    <source>
        <dbReference type="ARBA" id="ARBA00022485"/>
    </source>
</evidence>
<gene>
    <name evidence="9" type="ORF">SK3146_00394</name>
</gene>
<dbReference type="RefSeq" id="WP_249863484.1">
    <property type="nucleotide sequence ID" value="NZ_CP027059.1"/>
</dbReference>
<protein>
    <submittedName>
        <fullName evidence="9">Uracil DNA glycosylase superfamily protein</fullName>
    </submittedName>
</protein>
<dbReference type="InterPro" id="IPR051536">
    <property type="entry name" value="UDG_Type-4/5"/>
</dbReference>
<dbReference type="PANTHER" id="PTHR33693">
    <property type="entry name" value="TYPE-5 URACIL-DNA GLYCOSYLASE"/>
    <property type="match status" value="1"/>
</dbReference>
<organism evidence="9 10">
    <name type="scientific">Paenibacillus konkukensis</name>
    <dbReference type="NCBI Taxonomy" id="2020716"/>
    <lineage>
        <taxon>Bacteria</taxon>
        <taxon>Bacillati</taxon>
        <taxon>Bacillota</taxon>
        <taxon>Bacilli</taxon>
        <taxon>Bacillales</taxon>
        <taxon>Paenibacillaceae</taxon>
        <taxon>Paenibacillus</taxon>
    </lineage>
</organism>
<evidence type="ECO:0000256" key="7">
    <source>
        <dbReference type="ARBA" id="ARBA00023204"/>
    </source>
</evidence>
<evidence type="ECO:0000313" key="9">
    <source>
        <dbReference type="EMBL" id="UQZ81238.1"/>
    </source>
</evidence>
<keyword evidence="4" id="KW-0378">Hydrolase</keyword>
<evidence type="ECO:0000256" key="4">
    <source>
        <dbReference type="ARBA" id="ARBA00022801"/>
    </source>
</evidence>
<accession>A0ABY4RI98</accession>
<dbReference type="Pfam" id="PF03167">
    <property type="entry name" value="UDG"/>
    <property type="match status" value="1"/>
</dbReference>
<keyword evidence="5" id="KW-0408">Iron</keyword>
<evidence type="ECO:0000256" key="3">
    <source>
        <dbReference type="ARBA" id="ARBA00022763"/>
    </source>
</evidence>
<dbReference type="SUPFAM" id="SSF52141">
    <property type="entry name" value="Uracil-DNA glycosylase-like"/>
    <property type="match status" value="1"/>
</dbReference>
<reference evidence="9" key="2">
    <citation type="journal article" date="2021" name="J Anim Sci Technol">
        <title>Complete genome sequence of Paenibacillus konkukensis sp. nov. SK3146 as a potential probiotic strain.</title>
        <authorList>
            <person name="Jung H.I."/>
            <person name="Park S."/>
            <person name="Niu K.M."/>
            <person name="Lee S.W."/>
            <person name="Kothari D."/>
            <person name="Yi K.J."/>
            <person name="Kim S.K."/>
        </authorList>
    </citation>
    <scope>NUCLEOTIDE SEQUENCE</scope>
    <source>
        <strain evidence="9">SK3146</strain>
    </source>
</reference>
<keyword evidence="3" id="KW-0227">DNA damage</keyword>
<dbReference type="CDD" id="cd10030">
    <property type="entry name" value="UDG-F4_TTUDGA_SPO1dp_like"/>
    <property type="match status" value="1"/>
</dbReference>
<keyword evidence="1" id="KW-0004">4Fe-4S</keyword>
<sequence>MSDFMPVPLKEDPPPSHAVDCRRCELANQRQRVIWGEGTPGAPIFILLDNPGMREDAEGNPFVCGTREALQQGMYEAGLAPEKVYVSFLLKCRPRRAYNKPLARETCFPYFQYQLSVSKASLLLGLGNTVVQTLFPHDESDVKSLRGRWHDFQGIPIAFSYHPLAVRRRPALQKYLAEDLRFVVRKAKEMSLI</sequence>
<evidence type="ECO:0000313" key="10">
    <source>
        <dbReference type="Proteomes" id="UP001057134"/>
    </source>
</evidence>
<dbReference type="SMART" id="SM00986">
    <property type="entry name" value="UDG"/>
    <property type="match status" value="1"/>
</dbReference>
<keyword evidence="6" id="KW-0411">Iron-sulfur</keyword>
<evidence type="ECO:0000256" key="6">
    <source>
        <dbReference type="ARBA" id="ARBA00023014"/>
    </source>
</evidence>
<feature type="domain" description="Uracil-DNA glycosylase-like" evidence="8">
    <location>
        <begin position="35"/>
        <end position="181"/>
    </location>
</feature>